<name>A0A4S8LP76_DENBC</name>
<dbReference type="Pfam" id="PF04739">
    <property type="entry name" value="AMPKBI"/>
    <property type="match status" value="1"/>
</dbReference>
<keyword evidence="5" id="KW-1185">Reference proteome</keyword>
<dbReference type="OrthoDB" id="531008at2759"/>
<dbReference type="EMBL" id="ML179794">
    <property type="protein sequence ID" value="THU81608.1"/>
    <property type="molecule type" value="Genomic_DNA"/>
</dbReference>
<sequence>MPESTAEDTGAAGVVEPNLLPLPVTTASGTDVTAAIPEGLPMAKVFHGHVQRHHSHHNGSAHASRSSAVPTTLPAHALELQGDIHIADDPSMLPVPSHVVIHHLCTSAIRNGVLAIGETVRYRKKFVTTVYYKPAS</sequence>
<dbReference type="AlphaFoldDB" id="A0A4S8LP76"/>
<dbReference type="SUPFAM" id="SSF160219">
    <property type="entry name" value="AMPKBI-like"/>
    <property type="match status" value="1"/>
</dbReference>
<organism evidence="4 5">
    <name type="scientific">Dendrothele bispora (strain CBS 962.96)</name>
    <dbReference type="NCBI Taxonomy" id="1314807"/>
    <lineage>
        <taxon>Eukaryota</taxon>
        <taxon>Fungi</taxon>
        <taxon>Dikarya</taxon>
        <taxon>Basidiomycota</taxon>
        <taxon>Agaricomycotina</taxon>
        <taxon>Agaricomycetes</taxon>
        <taxon>Agaricomycetidae</taxon>
        <taxon>Agaricales</taxon>
        <taxon>Agaricales incertae sedis</taxon>
        <taxon>Dendrothele</taxon>
    </lineage>
</organism>
<dbReference type="EMBL" id="ML179319">
    <property type="protein sequence ID" value="THU90971.1"/>
    <property type="molecule type" value="Genomic_DNA"/>
</dbReference>
<evidence type="ECO:0000259" key="2">
    <source>
        <dbReference type="SMART" id="SM01010"/>
    </source>
</evidence>
<accession>A0A4S8LP76</accession>
<evidence type="ECO:0000313" key="3">
    <source>
        <dbReference type="EMBL" id="THU81608.1"/>
    </source>
</evidence>
<feature type="domain" description="Association with the SNF1 complex (ASC)" evidence="2">
    <location>
        <begin position="49"/>
        <end position="135"/>
    </location>
</feature>
<protein>
    <recommendedName>
        <fullName evidence="2">Association with the SNF1 complex (ASC) domain-containing protein</fullName>
    </recommendedName>
</protein>
<gene>
    <name evidence="4" type="ORF">K435DRAFT_675044</name>
    <name evidence="3" type="ORF">K435DRAFT_693187</name>
</gene>
<dbReference type="GO" id="GO:0005737">
    <property type="term" value="C:cytoplasm"/>
    <property type="evidence" value="ECO:0007669"/>
    <property type="project" value="UniProtKB-ARBA"/>
</dbReference>
<reference evidence="4 5" key="1">
    <citation type="journal article" date="2019" name="Nat. Ecol. Evol.">
        <title>Megaphylogeny resolves global patterns of mushroom evolution.</title>
        <authorList>
            <person name="Varga T."/>
            <person name="Krizsan K."/>
            <person name="Foldi C."/>
            <person name="Dima B."/>
            <person name="Sanchez-Garcia M."/>
            <person name="Sanchez-Ramirez S."/>
            <person name="Szollosi G.J."/>
            <person name="Szarkandi J.G."/>
            <person name="Papp V."/>
            <person name="Albert L."/>
            <person name="Andreopoulos W."/>
            <person name="Angelini C."/>
            <person name="Antonin V."/>
            <person name="Barry K.W."/>
            <person name="Bougher N.L."/>
            <person name="Buchanan P."/>
            <person name="Buyck B."/>
            <person name="Bense V."/>
            <person name="Catcheside P."/>
            <person name="Chovatia M."/>
            <person name="Cooper J."/>
            <person name="Damon W."/>
            <person name="Desjardin D."/>
            <person name="Finy P."/>
            <person name="Geml J."/>
            <person name="Haridas S."/>
            <person name="Hughes K."/>
            <person name="Justo A."/>
            <person name="Karasinski D."/>
            <person name="Kautmanova I."/>
            <person name="Kiss B."/>
            <person name="Kocsube S."/>
            <person name="Kotiranta H."/>
            <person name="LaButti K.M."/>
            <person name="Lechner B.E."/>
            <person name="Liimatainen K."/>
            <person name="Lipzen A."/>
            <person name="Lukacs Z."/>
            <person name="Mihaltcheva S."/>
            <person name="Morgado L.N."/>
            <person name="Niskanen T."/>
            <person name="Noordeloos M.E."/>
            <person name="Ohm R.A."/>
            <person name="Ortiz-Santana B."/>
            <person name="Ovrebo C."/>
            <person name="Racz N."/>
            <person name="Riley R."/>
            <person name="Savchenko A."/>
            <person name="Shiryaev A."/>
            <person name="Soop K."/>
            <person name="Spirin V."/>
            <person name="Szebenyi C."/>
            <person name="Tomsovsky M."/>
            <person name="Tulloss R.E."/>
            <person name="Uehling J."/>
            <person name="Grigoriev I.V."/>
            <person name="Vagvolgyi C."/>
            <person name="Papp T."/>
            <person name="Martin F.M."/>
            <person name="Miettinen O."/>
            <person name="Hibbett D.S."/>
            <person name="Nagy L.G."/>
        </authorList>
    </citation>
    <scope>NUCLEOTIDE SEQUENCE [LARGE SCALE GENOMIC DNA]</scope>
    <source>
        <strain evidence="4 5">CBS 962.96</strain>
    </source>
</reference>
<dbReference type="InterPro" id="IPR037256">
    <property type="entry name" value="ASC_dom_sf"/>
</dbReference>
<dbReference type="Gene3D" id="6.20.250.60">
    <property type="match status" value="1"/>
</dbReference>
<dbReference type="SMART" id="SM01010">
    <property type="entry name" value="AMPKBI"/>
    <property type="match status" value="1"/>
</dbReference>
<evidence type="ECO:0000313" key="5">
    <source>
        <dbReference type="Proteomes" id="UP000297245"/>
    </source>
</evidence>
<evidence type="ECO:0000313" key="4">
    <source>
        <dbReference type="EMBL" id="THU90971.1"/>
    </source>
</evidence>
<comment type="similarity">
    <text evidence="1">Belongs to the 5'-AMP-activated protein kinase beta subunit family.</text>
</comment>
<evidence type="ECO:0000256" key="1">
    <source>
        <dbReference type="ARBA" id="ARBA00010926"/>
    </source>
</evidence>
<proteinExistence type="inferred from homology"/>
<dbReference type="Proteomes" id="UP000297245">
    <property type="component" value="Unassembled WGS sequence"/>
</dbReference>
<dbReference type="InterPro" id="IPR006828">
    <property type="entry name" value="ASC_dom"/>
</dbReference>